<evidence type="ECO:0000256" key="1">
    <source>
        <dbReference type="ARBA" id="ARBA00004141"/>
    </source>
</evidence>
<comment type="caution">
    <text evidence="21">The sequence shown here is derived from an EMBL/GenBank/DDBJ whole genome shotgun (WGS) entry which is preliminary data.</text>
</comment>
<feature type="domain" description="RanBP2-type" evidence="17">
    <location>
        <begin position="269"/>
        <end position="298"/>
    </location>
</feature>
<evidence type="ECO:0000256" key="4">
    <source>
        <dbReference type="ARBA" id="ARBA00022723"/>
    </source>
</evidence>
<evidence type="ECO:0000256" key="7">
    <source>
        <dbReference type="ARBA" id="ARBA00022801"/>
    </source>
</evidence>
<name>A0A1R3G0A0_COCAP</name>
<dbReference type="InterPro" id="IPR011545">
    <property type="entry name" value="DEAD/DEAH_box_helicase_dom"/>
</dbReference>
<dbReference type="SMART" id="SM00547">
    <property type="entry name" value="ZnF_RBZ"/>
    <property type="match status" value="1"/>
</dbReference>
<feature type="compositionally biased region" description="Basic and acidic residues" evidence="15">
    <location>
        <begin position="485"/>
        <end position="503"/>
    </location>
</feature>
<dbReference type="PROSITE" id="PS51192">
    <property type="entry name" value="HELICASE_ATP_BIND_1"/>
    <property type="match status" value="1"/>
</dbReference>
<organism evidence="21 22">
    <name type="scientific">Corchorus capsularis</name>
    <name type="common">Jute</name>
    <dbReference type="NCBI Taxonomy" id="210143"/>
    <lineage>
        <taxon>Eukaryota</taxon>
        <taxon>Viridiplantae</taxon>
        <taxon>Streptophyta</taxon>
        <taxon>Embryophyta</taxon>
        <taxon>Tracheophyta</taxon>
        <taxon>Spermatophyta</taxon>
        <taxon>Magnoliopsida</taxon>
        <taxon>eudicotyledons</taxon>
        <taxon>Gunneridae</taxon>
        <taxon>Pentapetalae</taxon>
        <taxon>rosids</taxon>
        <taxon>malvids</taxon>
        <taxon>Malvales</taxon>
        <taxon>Malvaceae</taxon>
        <taxon>Grewioideae</taxon>
        <taxon>Apeibeae</taxon>
        <taxon>Corchorus</taxon>
    </lineage>
</organism>
<dbReference type="Gene3D" id="2.30.30.380">
    <property type="entry name" value="Zn-finger domain of Sec23/24"/>
    <property type="match status" value="1"/>
</dbReference>
<dbReference type="SUPFAM" id="SSF52540">
    <property type="entry name" value="P-loop containing nucleoside triphosphate hydrolases"/>
    <property type="match status" value="1"/>
</dbReference>
<dbReference type="SMART" id="SM00490">
    <property type="entry name" value="HELICc"/>
    <property type="match status" value="1"/>
</dbReference>
<dbReference type="Gene3D" id="1.20.1540.10">
    <property type="entry name" value="Rhomboid-like"/>
    <property type="match status" value="1"/>
</dbReference>
<dbReference type="PROSITE" id="PS51194">
    <property type="entry name" value="HELICASE_CTER"/>
    <property type="match status" value="1"/>
</dbReference>
<feature type="transmembrane region" description="Helical" evidence="16">
    <location>
        <begin position="144"/>
        <end position="163"/>
    </location>
</feature>
<dbReference type="Pfam" id="PF00271">
    <property type="entry name" value="Helicase_C"/>
    <property type="match status" value="1"/>
</dbReference>
<dbReference type="PROSITE" id="PS51195">
    <property type="entry name" value="Q_MOTIF"/>
    <property type="match status" value="1"/>
</dbReference>
<dbReference type="Pfam" id="PF00270">
    <property type="entry name" value="DEAD"/>
    <property type="match status" value="1"/>
</dbReference>
<evidence type="ECO:0000256" key="14">
    <source>
        <dbReference type="PROSITE-ProRule" id="PRU00552"/>
    </source>
</evidence>
<dbReference type="GO" id="GO:0003724">
    <property type="term" value="F:RNA helicase activity"/>
    <property type="evidence" value="ECO:0007669"/>
    <property type="project" value="InterPro"/>
</dbReference>
<keyword evidence="6 13" id="KW-0863">Zinc-finger</keyword>
<keyword evidence="3 16" id="KW-0812">Transmembrane</keyword>
<evidence type="ECO:0000259" key="17">
    <source>
        <dbReference type="PROSITE" id="PS50199"/>
    </source>
</evidence>
<dbReference type="Proteomes" id="UP000188268">
    <property type="component" value="Unassembled WGS sequence"/>
</dbReference>
<dbReference type="InterPro" id="IPR001876">
    <property type="entry name" value="Znf_RanBP2"/>
</dbReference>
<evidence type="ECO:0000256" key="6">
    <source>
        <dbReference type="ARBA" id="ARBA00022771"/>
    </source>
</evidence>
<dbReference type="SUPFAM" id="SSF144091">
    <property type="entry name" value="Rhomboid-like"/>
    <property type="match status" value="1"/>
</dbReference>
<dbReference type="PROSITE" id="PS50199">
    <property type="entry name" value="ZF_RANBP2_2"/>
    <property type="match status" value="1"/>
</dbReference>
<dbReference type="SMART" id="SM00487">
    <property type="entry name" value="DEXDc"/>
    <property type="match status" value="1"/>
</dbReference>
<evidence type="ECO:0000256" key="12">
    <source>
        <dbReference type="ARBA" id="ARBA00023136"/>
    </source>
</evidence>
<dbReference type="CDD" id="cd18787">
    <property type="entry name" value="SF2_C_DEAD"/>
    <property type="match status" value="1"/>
</dbReference>
<gene>
    <name evidence="21" type="ORF">CCACVL1_29742</name>
</gene>
<dbReference type="AlphaFoldDB" id="A0A1R3G0A0"/>
<evidence type="ECO:0008006" key="23">
    <source>
        <dbReference type="Google" id="ProtNLM"/>
    </source>
</evidence>
<keyword evidence="7" id="KW-0378">Hydrolase</keyword>
<keyword evidence="12 16" id="KW-0472">Membrane</keyword>
<evidence type="ECO:0000313" key="21">
    <source>
        <dbReference type="EMBL" id="OMO51519.1"/>
    </source>
</evidence>
<evidence type="ECO:0000256" key="16">
    <source>
        <dbReference type="SAM" id="Phobius"/>
    </source>
</evidence>
<feature type="compositionally biased region" description="Basic and acidic residues" evidence="15">
    <location>
        <begin position="513"/>
        <end position="523"/>
    </location>
</feature>
<keyword evidence="8" id="KW-0347">Helicase</keyword>
<dbReference type="InterPro" id="IPR027417">
    <property type="entry name" value="P-loop_NTPase"/>
</dbReference>
<dbReference type="Gene3D" id="3.40.50.300">
    <property type="entry name" value="P-loop containing nucleotide triphosphate hydrolases"/>
    <property type="match status" value="2"/>
</dbReference>
<evidence type="ECO:0000256" key="9">
    <source>
        <dbReference type="ARBA" id="ARBA00022833"/>
    </source>
</evidence>
<evidence type="ECO:0000259" key="19">
    <source>
        <dbReference type="PROSITE" id="PS51194"/>
    </source>
</evidence>
<dbReference type="EMBL" id="AWWV01015776">
    <property type="protein sequence ID" value="OMO51519.1"/>
    <property type="molecule type" value="Genomic_DNA"/>
</dbReference>
<feature type="domain" description="DEAD-box RNA helicase Q" evidence="20">
    <location>
        <begin position="577"/>
        <end position="605"/>
    </location>
</feature>
<dbReference type="InterPro" id="IPR014001">
    <property type="entry name" value="Helicase_ATP-bd"/>
</dbReference>
<keyword evidence="22" id="KW-1185">Reference proteome</keyword>
<dbReference type="InterPro" id="IPR044742">
    <property type="entry name" value="DEAD/DEAH_RhlB"/>
</dbReference>
<dbReference type="STRING" id="210143.A0A1R3G0A0"/>
<dbReference type="GO" id="GO:0008270">
    <property type="term" value="F:zinc ion binding"/>
    <property type="evidence" value="ECO:0007669"/>
    <property type="project" value="UniProtKB-KW"/>
</dbReference>
<comment type="similarity">
    <text evidence="2">Belongs to the peptidase S54 family.</text>
</comment>
<feature type="region of interest" description="Disordered" evidence="15">
    <location>
        <begin position="396"/>
        <end position="421"/>
    </location>
</feature>
<proteinExistence type="inferred from homology"/>
<dbReference type="GO" id="GO:0016020">
    <property type="term" value="C:membrane"/>
    <property type="evidence" value="ECO:0007669"/>
    <property type="project" value="UniProtKB-SubCell"/>
</dbReference>
<evidence type="ECO:0000256" key="15">
    <source>
        <dbReference type="SAM" id="MobiDB-lite"/>
    </source>
</evidence>
<dbReference type="GO" id="GO:0003676">
    <property type="term" value="F:nucleic acid binding"/>
    <property type="evidence" value="ECO:0007669"/>
    <property type="project" value="InterPro"/>
</dbReference>
<feature type="transmembrane region" description="Helical" evidence="16">
    <location>
        <begin position="184"/>
        <end position="209"/>
    </location>
</feature>
<evidence type="ECO:0000256" key="10">
    <source>
        <dbReference type="ARBA" id="ARBA00022840"/>
    </source>
</evidence>
<dbReference type="OrthoDB" id="10256233at2759"/>
<dbReference type="Pfam" id="PF01694">
    <property type="entry name" value="Rhomboid"/>
    <property type="match status" value="1"/>
</dbReference>
<dbReference type="InterPro" id="IPR036443">
    <property type="entry name" value="Znf_RanBP2_sf"/>
</dbReference>
<dbReference type="PROSITE" id="PS01358">
    <property type="entry name" value="ZF_RANBP2_1"/>
    <property type="match status" value="1"/>
</dbReference>
<reference evidence="21 22" key="1">
    <citation type="submission" date="2013-09" db="EMBL/GenBank/DDBJ databases">
        <title>Corchorus capsularis genome sequencing.</title>
        <authorList>
            <person name="Alam M."/>
            <person name="Haque M.S."/>
            <person name="Islam M.S."/>
            <person name="Emdad E.M."/>
            <person name="Islam M.M."/>
            <person name="Ahmed B."/>
            <person name="Halim A."/>
            <person name="Hossen Q.M.M."/>
            <person name="Hossain M.Z."/>
            <person name="Ahmed R."/>
            <person name="Khan M.M."/>
            <person name="Islam R."/>
            <person name="Rashid M.M."/>
            <person name="Khan S.A."/>
            <person name="Rahman M.S."/>
            <person name="Alam M."/>
        </authorList>
    </citation>
    <scope>NUCLEOTIDE SEQUENCE [LARGE SCALE GENOMIC DNA]</scope>
    <source>
        <strain evidence="22">cv. CVL-1</strain>
        <tissue evidence="21">Whole seedling</tissue>
    </source>
</reference>
<sequence length="983" mass="109219">MDGGRRWISRGMLPLLAIHAVNEYYRLPWKPPVTAALLAANSLVYLRPPFLDSLLPSIEEVSFNPHLILKYKDFKRFFLSPFYHGSESHLFYNMMSLLWKGIQLETSMGSSEFASMVITLLGMSQGITLLLSKSLLLFFDYEGAYYSNAIGFSGVLFAMKVVLNSQSGNYTDVHGLIVPTRYAAWAELILIQMIVPGTSFLGHLGGILAGLLYLKMKGSYSGPDPLTRIIRGVTGVLRGPLSLVRNIFRSRRGRISGRGSVGGSRTGNVSGIWRCQACTYDNSGMLRNCEMCGTPRGSNGGLSRQASRDPTLEELRRRRLESFLSQYYPLGKQCDIWKQMLANLNLLHPIPFPVATSLGGKWRPLNFVEFRRGFIKTSFEAAVVDHKTADNFIVSDATDSDSDSDSDWSFAPNPPAADVDPAMAATGKFSAKSGTKSITMGFGRLKANKVKALVKKTSRIKQEISTDDDESVEQSHKRGVSRRFQSKERRETYQITETEKDIDYSNSSTDYIQRLDKPPHESYSKNAEPKGSSSRGSATPSRGWGGGPSIQKPKLKSLDFPKKHLKMSDGGNFFSRKKFRDLGCTDYLIKSLKEQHFLRPSVIQAMAFGPVLKGQSCIIADQSGSGKTLAYLMPVIQRLREEELQGFSKSSSGSPRAVIIVPTAELASQVLSCCRSMSKFGVPFRSMVVTGGFRQKTQLENLEQGVDILIATPGRFMYLIKEGFLQLANLRSAVFDEVDILFNDEDFKVSLQSLIDSSPVLTQYLFVTATLPVDIYNKLIEFFPDTKVIMGPGMHHISSGLEEILVDCSGEGTIRTPESAFLNKKNALLKLVEGNPACKTIVFCNKIDTCRQVENALKRFDRKETQVRVLPFHAALAQETRLANMKEFTHSHAEGESLIMVCTDRASRGIDFASVDHVVLFDFPRDPSEYVRRVGRTARGAGGQGKAFVFVVGKQVSLARKIIERNQKGHPLHDVPSAYEMMS</sequence>
<evidence type="ECO:0000256" key="2">
    <source>
        <dbReference type="ARBA" id="ARBA00009045"/>
    </source>
</evidence>
<dbReference type="Gramene" id="OMO51519">
    <property type="protein sequence ID" value="OMO51519"/>
    <property type="gene ID" value="CCACVL1_29742"/>
</dbReference>
<dbReference type="FunFam" id="1.20.1540.10:FF:000026">
    <property type="entry name" value="Rhomboid-like protein 14, mitochondrial"/>
    <property type="match status" value="1"/>
</dbReference>
<comment type="subcellular location">
    <subcellularLocation>
        <location evidence="1">Membrane</location>
        <topology evidence="1">Multi-pass membrane protein</topology>
    </subcellularLocation>
</comment>
<accession>A0A1R3G0A0</accession>
<evidence type="ECO:0000256" key="3">
    <source>
        <dbReference type="ARBA" id="ARBA00022692"/>
    </source>
</evidence>
<feature type="short sequence motif" description="Q motif" evidence="14">
    <location>
        <begin position="577"/>
        <end position="605"/>
    </location>
</feature>
<dbReference type="SUPFAM" id="SSF90209">
    <property type="entry name" value="Ran binding protein zinc finger-like"/>
    <property type="match status" value="1"/>
</dbReference>
<dbReference type="InterPro" id="IPR035952">
    <property type="entry name" value="Rhomboid-like_sf"/>
</dbReference>
<feature type="domain" description="Helicase ATP-binding" evidence="18">
    <location>
        <begin position="608"/>
        <end position="789"/>
    </location>
</feature>
<evidence type="ECO:0000259" key="20">
    <source>
        <dbReference type="PROSITE" id="PS51195"/>
    </source>
</evidence>
<feature type="domain" description="Helicase C-terminal" evidence="19">
    <location>
        <begin position="823"/>
        <end position="983"/>
    </location>
</feature>
<feature type="region of interest" description="Disordered" evidence="15">
    <location>
        <begin position="461"/>
        <end position="556"/>
    </location>
</feature>
<dbReference type="GO" id="GO:0004252">
    <property type="term" value="F:serine-type endopeptidase activity"/>
    <property type="evidence" value="ECO:0007669"/>
    <property type="project" value="InterPro"/>
</dbReference>
<evidence type="ECO:0000256" key="11">
    <source>
        <dbReference type="ARBA" id="ARBA00022989"/>
    </source>
</evidence>
<evidence type="ECO:0000313" key="22">
    <source>
        <dbReference type="Proteomes" id="UP000188268"/>
    </source>
</evidence>
<dbReference type="InterPro" id="IPR001650">
    <property type="entry name" value="Helicase_C-like"/>
</dbReference>
<keyword evidence="5" id="KW-0547">Nucleotide-binding</keyword>
<dbReference type="CDD" id="cd00268">
    <property type="entry name" value="DEADc"/>
    <property type="match status" value="1"/>
</dbReference>
<keyword evidence="4" id="KW-0479">Metal-binding</keyword>
<protein>
    <recommendedName>
        <fullName evidence="23">Zinc finger, RanBP2-type</fullName>
    </recommendedName>
</protein>
<feature type="compositionally biased region" description="Low complexity" evidence="15">
    <location>
        <begin position="407"/>
        <end position="421"/>
    </location>
</feature>
<dbReference type="PANTHER" id="PTHR47960">
    <property type="entry name" value="DEAD-BOX ATP-DEPENDENT RNA HELICASE 50"/>
    <property type="match status" value="1"/>
</dbReference>
<evidence type="ECO:0000256" key="5">
    <source>
        <dbReference type="ARBA" id="ARBA00022741"/>
    </source>
</evidence>
<evidence type="ECO:0000259" key="18">
    <source>
        <dbReference type="PROSITE" id="PS51192"/>
    </source>
</evidence>
<keyword evidence="11 16" id="KW-1133">Transmembrane helix</keyword>
<dbReference type="InterPro" id="IPR014014">
    <property type="entry name" value="RNA_helicase_DEAD_Q_motif"/>
</dbReference>
<evidence type="ECO:0000256" key="13">
    <source>
        <dbReference type="PROSITE-ProRule" id="PRU00322"/>
    </source>
</evidence>
<keyword evidence="10" id="KW-0067">ATP-binding</keyword>
<feature type="compositionally biased region" description="Polar residues" evidence="15">
    <location>
        <begin position="531"/>
        <end position="540"/>
    </location>
</feature>
<keyword evidence="9" id="KW-0862">Zinc</keyword>
<dbReference type="InterPro" id="IPR022764">
    <property type="entry name" value="Peptidase_S54_rhomboid_dom"/>
</dbReference>
<feature type="transmembrane region" description="Helical" evidence="16">
    <location>
        <begin position="113"/>
        <end position="132"/>
    </location>
</feature>
<dbReference type="GO" id="GO:0005524">
    <property type="term" value="F:ATP binding"/>
    <property type="evidence" value="ECO:0007669"/>
    <property type="project" value="UniProtKB-KW"/>
</dbReference>
<evidence type="ECO:0000256" key="8">
    <source>
        <dbReference type="ARBA" id="ARBA00022806"/>
    </source>
</evidence>